<feature type="repeat" description="TPR" evidence="2">
    <location>
        <begin position="6"/>
        <end position="39"/>
    </location>
</feature>
<dbReference type="PANTHER" id="PTHR45188:SF2">
    <property type="entry name" value="DNAJ HOMOLOG SUBFAMILY C MEMBER 7"/>
    <property type="match status" value="1"/>
</dbReference>
<dbReference type="Proteomes" id="UP000709295">
    <property type="component" value="Unassembled WGS sequence"/>
</dbReference>
<accession>A0A8J5JC93</accession>
<sequence length="965" mass="107654">MTDATAEEFKAQGNELYKRGDYQRAIEKYTQAIDAAPTVVAYYGNRAAASFMLGKHKDVVTDCNRAIVFDPLYIKGYVRKAKAQLALGDNDAAMKTYQTGLVRDPNNATLLNEKRTLEMALDKLQRGKEHIAAGRFSQAVNVLDSAAQVCSGSSQIKLLRGEALIGCERYDEAFAVLTQLMRTDSSSPELLFLRARCLYYQGEFPSAIKHLQQALRSDPDNSKCMKEIKRIRHLETSKEEANNAFKTGKMAEAVEMYTECLKIDPQNKAFNSKIHCNRANALSRLNRHDEAIKDCDKAIYYDHGYAKAYLRKAACLKALGGLENLEQALRVYDQASKLVGDDAQRDIQSNIRQTKLDIKKAKRKDYYKILNVSQSATEAEIKKAYKKLALKFHPDRHAGKSEEQKAEAEAAFKDIGEAYAVLSDAQKRQRYDSGVDLEDLDNDFGGGGMGGGMGGVDPSQIFQMFFGGGGGMGGVGGMGGMGGMGGATTTPATANVDSQKRLRTNEAGDATDTAETQFVNEYNGCKLPEDNLSIGRIPVSSVTPEEFFAKYVCTRTPVVLTGYLQDEEFTAPSKWSNSDDRLIELAGDTKLTVERRGDVHDKFGKGIAVEMPFRDLLKLIASGDEMHYLTTQEVAFEEDGRPEVMAPFMKKLQKDFPMRPKLMGHLIPQNINMWMGNNKHGSSSGLHHDHHDNLYILMRGKKRFRLYSPGDADKMYVRGQMSHVHANGLINYVGKETTPYGADPAAEREALAAIKRNEAERELAEAENALEAGEPGAEARLEAAEERLEKAMFDVLRADNSDDEGDEDFEDGAFHFEESEAEGDDESEVGELDELALDPEEESMKAAKRDAGQTEITYPVSFSQVDTFRLRDGEKATRELHAEFPKFRRAKAAFCDLEVGDMLFLPASWFHEVESFGSTQGNGHLALNYWYQPPDQLMPEHFTSPYSSPFWQQDWEQRFETKDAD</sequence>
<gene>
    <name evidence="5" type="ORF">JG688_00002515</name>
</gene>
<protein>
    <submittedName>
        <fullName evidence="5">Uncharacterized protein</fullName>
    </submittedName>
</protein>
<dbReference type="PANTHER" id="PTHR45188">
    <property type="entry name" value="DNAJ PROTEIN P58IPK HOMOLOG"/>
    <property type="match status" value="1"/>
</dbReference>
<dbReference type="SMART" id="SM00028">
    <property type="entry name" value="TPR"/>
    <property type="match status" value="9"/>
</dbReference>
<name>A0A8J5JC93_9STRA</name>
<dbReference type="AlphaFoldDB" id="A0A8J5JC93"/>
<dbReference type="Pfam" id="PF00226">
    <property type="entry name" value="DnaJ"/>
    <property type="match status" value="1"/>
</dbReference>
<evidence type="ECO:0000256" key="1">
    <source>
        <dbReference type="ARBA" id="ARBA00022737"/>
    </source>
</evidence>
<dbReference type="Pfam" id="PF13621">
    <property type="entry name" value="Cupin_8"/>
    <property type="match status" value="1"/>
</dbReference>
<feature type="repeat" description="TPR" evidence="2">
    <location>
        <begin position="74"/>
        <end position="107"/>
    </location>
</feature>
<dbReference type="InterPro" id="IPR018253">
    <property type="entry name" value="DnaJ_domain_CS"/>
</dbReference>
<dbReference type="SMART" id="SM00271">
    <property type="entry name" value="DnaJ"/>
    <property type="match status" value="1"/>
</dbReference>
<evidence type="ECO:0000259" key="4">
    <source>
        <dbReference type="PROSITE" id="PS51184"/>
    </source>
</evidence>
<dbReference type="InterPro" id="IPR019734">
    <property type="entry name" value="TPR_rpt"/>
</dbReference>
<dbReference type="PROSITE" id="PS51184">
    <property type="entry name" value="JMJC"/>
    <property type="match status" value="1"/>
</dbReference>
<feature type="domain" description="JmjC" evidence="4">
    <location>
        <begin position="645"/>
        <end position="946"/>
    </location>
</feature>
<keyword evidence="2" id="KW-0802">TPR repeat</keyword>
<dbReference type="Pfam" id="PF14559">
    <property type="entry name" value="TPR_19"/>
    <property type="match status" value="1"/>
</dbReference>
<keyword evidence="1" id="KW-0677">Repeat</keyword>
<feature type="domain" description="J" evidence="3">
    <location>
        <begin position="365"/>
        <end position="435"/>
    </location>
</feature>
<dbReference type="Pfam" id="PF13432">
    <property type="entry name" value="TPR_16"/>
    <property type="match status" value="1"/>
</dbReference>
<dbReference type="PROSITE" id="PS00636">
    <property type="entry name" value="DNAJ_1"/>
    <property type="match status" value="1"/>
</dbReference>
<dbReference type="Pfam" id="PF00515">
    <property type="entry name" value="TPR_1"/>
    <property type="match status" value="1"/>
</dbReference>
<dbReference type="EMBL" id="JAENGY010000068">
    <property type="protein sequence ID" value="KAG6975310.1"/>
    <property type="molecule type" value="Genomic_DNA"/>
</dbReference>
<evidence type="ECO:0000256" key="2">
    <source>
        <dbReference type="PROSITE-ProRule" id="PRU00339"/>
    </source>
</evidence>
<evidence type="ECO:0000259" key="3">
    <source>
        <dbReference type="PROSITE" id="PS50076"/>
    </source>
</evidence>
<comment type="caution">
    <text evidence="5">The sequence shown here is derived from an EMBL/GenBank/DDBJ whole genome shotgun (WGS) entry which is preliminary data.</text>
</comment>
<dbReference type="Pfam" id="PF13181">
    <property type="entry name" value="TPR_8"/>
    <property type="match status" value="2"/>
</dbReference>
<keyword evidence="6" id="KW-1185">Reference proteome</keyword>
<dbReference type="PROSITE" id="PS50005">
    <property type="entry name" value="TPR"/>
    <property type="match status" value="4"/>
</dbReference>
<reference evidence="5" key="1">
    <citation type="submission" date="2021-01" db="EMBL/GenBank/DDBJ databases">
        <title>Phytophthora aleatoria, a newly-described species from Pinus radiata is distinct from Phytophthora cactorum isolates based on comparative genomics.</title>
        <authorList>
            <person name="Mcdougal R."/>
            <person name="Panda P."/>
            <person name="Williams N."/>
            <person name="Studholme D.J."/>
        </authorList>
    </citation>
    <scope>NUCLEOTIDE SEQUENCE</scope>
    <source>
        <strain evidence="5">NZFS 4037</strain>
    </source>
</reference>
<evidence type="ECO:0000313" key="5">
    <source>
        <dbReference type="EMBL" id="KAG6975310.1"/>
    </source>
</evidence>
<dbReference type="InterPro" id="IPR001623">
    <property type="entry name" value="DnaJ_domain"/>
</dbReference>
<feature type="repeat" description="TPR" evidence="2">
    <location>
        <begin position="234"/>
        <end position="267"/>
    </location>
</feature>
<dbReference type="CDD" id="cd06257">
    <property type="entry name" value="DnaJ"/>
    <property type="match status" value="1"/>
</dbReference>
<feature type="repeat" description="TPR" evidence="2">
    <location>
        <begin position="188"/>
        <end position="221"/>
    </location>
</feature>
<dbReference type="InterPro" id="IPR003347">
    <property type="entry name" value="JmjC_dom"/>
</dbReference>
<dbReference type="InterPro" id="IPR041667">
    <property type="entry name" value="Cupin_8"/>
</dbReference>
<evidence type="ECO:0000313" key="6">
    <source>
        <dbReference type="Proteomes" id="UP000709295"/>
    </source>
</evidence>
<proteinExistence type="predicted"/>
<dbReference type="PROSITE" id="PS50076">
    <property type="entry name" value="DNAJ_2"/>
    <property type="match status" value="1"/>
</dbReference>
<organism evidence="5 6">
    <name type="scientific">Phytophthora aleatoria</name>
    <dbReference type="NCBI Taxonomy" id="2496075"/>
    <lineage>
        <taxon>Eukaryota</taxon>
        <taxon>Sar</taxon>
        <taxon>Stramenopiles</taxon>
        <taxon>Oomycota</taxon>
        <taxon>Peronosporomycetes</taxon>
        <taxon>Peronosporales</taxon>
        <taxon>Peronosporaceae</taxon>
        <taxon>Phytophthora</taxon>
    </lineage>
</organism>